<feature type="domain" description="Zinc finger PHD-type" evidence="6">
    <location>
        <begin position="24"/>
        <end position="100"/>
    </location>
</feature>
<dbReference type="EMBL" id="JAGKQM010000014">
    <property type="protein sequence ID" value="KAH0887180.1"/>
    <property type="molecule type" value="Genomic_DNA"/>
</dbReference>
<gene>
    <name evidence="7" type="ORF">HID58_063276</name>
</gene>
<dbReference type="PANTHER" id="PTHR32410:SF162">
    <property type="entry name" value="CHP-RICH ZINC FINGER PROTEIN-LIKE-RELATED"/>
    <property type="match status" value="1"/>
</dbReference>
<keyword evidence="1" id="KW-0479">Metal-binding</keyword>
<evidence type="ECO:0000256" key="2">
    <source>
        <dbReference type="ARBA" id="ARBA00022737"/>
    </source>
</evidence>
<dbReference type="Proteomes" id="UP000824890">
    <property type="component" value="Unassembled WGS sequence"/>
</dbReference>
<feature type="domain" description="Phorbol-ester/DAG-type" evidence="5">
    <location>
        <begin position="386"/>
        <end position="442"/>
    </location>
</feature>
<feature type="domain" description="Zinc finger PHD-type" evidence="6">
    <location>
        <begin position="264"/>
        <end position="325"/>
    </location>
</feature>
<dbReference type="CDD" id="cd00029">
    <property type="entry name" value="C1"/>
    <property type="match status" value="1"/>
</dbReference>
<evidence type="ECO:0000259" key="6">
    <source>
        <dbReference type="SMART" id="SM00249"/>
    </source>
</evidence>
<dbReference type="InterPro" id="IPR046349">
    <property type="entry name" value="C1-like_sf"/>
</dbReference>
<dbReference type="InterPro" id="IPR004146">
    <property type="entry name" value="DC1"/>
</dbReference>
<name>A0ABQ8A3S5_BRANA</name>
<evidence type="ECO:0000259" key="5">
    <source>
        <dbReference type="SMART" id="SM00109"/>
    </source>
</evidence>
<organism evidence="7 8">
    <name type="scientific">Brassica napus</name>
    <name type="common">Rape</name>
    <dbReference type="NCBI Taxonomy" id="3708"/>
    <lineage>
        <taxon>Eukaryota</taxon>
        <taxon>Viridiplantae</taxon>
        <taxon>Streptophyta</taxon>
        <taxon>Embryophyta</taxon>
        <taxon>Tracheophyta</taxon>
        <taxon>Spermatophyta</taxon>
        <taxon>Magnoliopsida</taxon>
        <taxon>eudicotyledons</taxon>
        <taxon>Gunneridae</taxon>
        <taxon>Pentapetalae</taxon>
        <taxon>rosids</taxon>
        <taxon>malvids</taxon>
        <taxon>Brassicales</taxon>
        <taxon>Brassicaceae</taxon>
        <taxon>Brassiceae</taxon>
        <taxon>Brassica</taxon>
    </lineage>
</organism>
<dbReference type="PANTHER" id="PTHR32410">
    <property type="entry name" value="CYSTEINE/HISTIDINE-RICH C1 DOMAIN FAMILY PROTEIN"/>
    <property type="match status" value="1"/>
</dbReference>
<evidence type="ECO:0000313" key="8">
    <source>
        <dbReference type="Proteomes" id="UP000824890"/>
    </source>
</evidence>
<dbReference type="InterPro" id="IPR002219">
    <property type="entry name" value="PKC_DAG/PE"/>
</dbReference>
<feature type="domain" description="Phorbol-ester/DAG-type" evidence="5">
    <location>
        <begin position="69"/>
        <end position="121"/>
    </location>
</feature>
<dbReference type="SMART" id="SM00249">
    <property type="entry name" value="PHD"/>
    <property type="match status" value="4"/>
</dbReference>
<evidence type="ECO:0008006" key="9">
    <source>
        <dbReference type="Google" id="ProtNLM"/>
    </source>
</evidence>
<feature type="domain" description="Zinc finger PHD-type" evidence="6">
    <location>
        <begin position="407"/>
        <end position="462"/>
    </location>
</feature>
<comment type="caution">
    <text evidence="7">The sequence shown here is derived from an EMBL/GenBank/DDBJ whole genome shotgun (WGS) entry which is preliminary data.</text>
</comment>
<dbReference type="InterPro" id="IPR053192">
    <property type="entry name" value="Vacuole_Formation_Reg"/>
</dbReference>
<feature type="domain" description="Phorbol-ester/DAG-type" evidence="5">
    <location>
        <begin position="302"/>
        <end position="355"/>
    </location>
</feature>
<evidence type="ECO:0000256" key="4">
    <source>
        <dbReference type="ARBA" id="ARBA00022833"/>
    </source>
</evidence>
<feature type="domain" description="Zinc finger PHD-type" evidence="6">
    <location>
        <begin position="876"/>
        <end position="928"/>
    </location>
</feature>
<evidence type="ECO:0000256" key="1">
    <source>
        <dbReference type="ARBA" id="ARBA00022723"/>
    </source>
</evidence>
<keyword evidence="2" id="KW-0677">Repeat</keyword>
<reference evidence="7 8" key="1">
    <citation type="submission" date="2021-05" db="EMBL/GenBank/DDBJ databases">
        <title>Genome Assembly of Synthetic Allotetraploid Brassica napus Reveals Homoeologous Exchanges between Subgenomes.</title>
        <authorList>
            <person name="Davis J.T."/>
        </authorList>
    </citation>
    <scope>NUCLEOTIDE SEQUENCE [LARGE SCALE GENOMIC DNA]</scope>
    <source>
        <strain evidence="8">cv. Da-Ae</strain>
        <tissue evidence="7">Seedling</tissue>
    </source>
</reference>
<sequence>MEEIKIPFHEHLVRPCTRFLKAIWCGACGENQYRIYGGYRCNELGCDEAFHNECAEALPEIINSFHPEHPLTLIQDDDLHNACSLCQQRFILGYSCSICDFQIDMKCVRIPPPLVISENSCLHEHPLKLSYGEPSDSLEYDCAVCGFNIGYKHKYYYRCHQCKFAIHLRCVDKAPGAYHTSHPEHPLKSISSPPDYADKKCLLCGDEFDDSKPWHLEDKKLHHCDVCNFSICRGCKTNPPPVCVVSSTTHEHQLHLVPRRMDFTCNACGALGDRSSYFCLQCNFMIHRECIDLPRVININRHDHRISYTRRLGHGESPWKCGVCRKKVDGFYGAYTCSKCSTFVVHARCATRKDVWDNVELEGMPEEEVIAPFEVVDDSTIRHFSHDHNLYINKDGQILHENIVCEACVFQIGSESFYSCRKCDFILHEKCANLPRKKRHVCHNQPFTLNTVSRSEECFLCDKRFSGFRYESNVSFQITLDVRCCSISEPFVHESHPHPLYHVSDSTGYMVRRMLSCDKLSCDECDFSLEFKDAVLPKKVMRNRYDDHPLFLSYGESNVNGEYYWCEACEAKLDPKKWFYTCNDCGITLHVPCVVGDFSYIKHDQQGTLPTQEITDAHSQRPLPQVPHDLKLQVFIAEEEKFERGNRHDPAKEPCFSFSDDDEGSWLVYTFPNVFGAPTMYVFRRAKKHHATCFFLSKASISHDLLKLQTSNLKHTSLSSWTLHNNKKTESHHQKRRKCDFILHEKCANLPRKKRHVCSNLPFTLNTVSRLGICCLCGKRFSGFRYESYNSSRKTTLDVQCGSISEPFVHESHPHPLYYVSSSSSLFEKKKLSCDECDFSLEFKDALLPKKVMGNRYDDHPLFLSYGESNVSGEYWCEACEAKLDPKEWFYTCNDCGITLHVPCVVGDYSYIKHGTEQVQVYMCPRGTNTMQNYLQEAQILEFIC</sequence>
<protein>
    <recommendedName>
        <fullName evidence="9">Cysteine/Histidine-rich C1 domain family protein</fullName>
    </recommendedName>
</protein>
<proteinExistence type="predicted"/>
<keyword evidence="4" id="KW-0862">Zinc</keyword>
<keyword evidence="8" id="KW-1185">Reference proteome</keyword>
<dbReference type="Pfam" id="PF03107">
    <property type="entry name" value="C1_2"/>
    <property type="match status" value="7"/>
</dbReference>
<evidence type="ECO:0000256" key="3">
    <source>
        <dbReference type="ARBA" id="ARBA00022771"/>
    </source>
</evidence>
<dbReference type="InterPro" id="IPR001965">
    <property type="entry name" value="Znf_PHD"/>
</dbReference>
<evidence type="ECO:0000313" key="7">
    <source>
        <dbReference type="EMBL" id="KAH0887180.1"/>
    </source>
</evidence>
<dbReference type="SMART" id="SM00109">
    <property type="entry name" value="C1"/>
    <property type="match status" value="4"/>
</dbReference>
<feature type="domain" description="Phorbol-ester/DAG-type" evidence="5">
    <location>
        <begin position="250"/>
        <end position="296"/>
    </location>
</feature>
<accession>A0ABQ8A3S5</accession>
<keyword evidence="3" id="KW-0863">Zinc-finger</keyword>
<dbReference type="SUPFAM" id="SSF57889">
    <property type="entry name" value="Cysteine-rich domain"/>
    <property type="match status" value="8"/>
</dbReference>